<reference evidence="4" key="1">
    <citation type="journal article" date="2019" name="Int. J. Syst. Evol. Microbiol.">
        <title>The Global Catalogue of Microorganisms (GCM) 10K type strain sequencing project: providing services to taxonomists for standard genome sequencing and annotation.</title>
        <authorList>
            <consortium name="The Broad Institute Genomics Platform"/>
            <consortium name="The Broad Institute Genome Sequencing Center for Infectious Disease"/>
            <person name="Wu L."/>
            <person name="Ma J."/>
        </authorList>
    </citation>
    <scope>NUCLEOTIDE SEQUENCE [LARGE SCALE GENOMIC DNA]</scope>
    <source>
        <strain evidence="4">CGMCC 1.15053</strain>
    </source>
</reference>
<evidence type="ECO:0000313" key="4">
    <source>
        <dbReference type="Proteomes" id="UP001595979"/>
    </source>
</evidence>
<dbReference type="RefSeq" id="WP_380047168.1">
    <property type="nucleotide sequence ID" value="NZ_JBHSOH010000005.1"/>
</dbReference>
<comment type="caution">
    <text evidence="3">The sequence shown here is derived from an EMBL/GenBank/DDBJ whole genome shotgun (WGS) entry which is preliminary data.</text>
</comment>
<sequence length="294" mass="31017">MTLYSEVSAFTRTPGHGNRAGVVLDAAALSEAEMQRLAAFVGAPETVFVTRMGGGLVQVRYFTPTQEVAFCGHATVALGLLLAQEGHWSGEALALETLVGRVPLRLVSEAGAPHQVWMQQPRHEHRPVDRTLRAELAAALGLDARMVHRGLPLAAASTGLWSVFVPLLDSLLLDALEPDLEAIAGLSRRLGVDSVYAYAPLGVSRFAARDFAPLLGIPEDPVTGSAGGALLGLLAAHGRLPLRSGRACGVIYQGHALGTPGEVEVEVEVRGEQVVAVHVGGCATVERQGAWPRR</sequence>
<dbReference type="InterPro" id="IPR003719">
    <property type="entry name" value="Phenazine_PhzF-like"/>
</dbReference>
<protein>
    <submittedName>
        <fullName evidence="3">PhzF family phenazine biosynthesis isomerase</fullName>
    </submittedName>
</protein>
<evidence type="ECO:0000256" key="1">
    <source>
        <dbReference type="ARBA" id="ARBA00008270"/>
    </source>
</evidence>
<evidence type="ECO:0000256" key="2">
    <source>
        <dbReference type="ARBA" id="ARBA00023235"/>
    </source>
</evidence>
<dbReference type="PANTHER" id="PTHR13774">
    <property type="entry name" value="PHENAZINE BIOSYNTHESIS PROTEIN"/>
    <property type="match status" value="1"/>
</dbReference>
<gene>
    <name evidence="3" type="ORF">ACFPQ6_05490</name>
</gene>
<keyword evidence="4" id="KW-1185">Reference proteome</keyword>
<dbReference type="PIRSF" id="PIRSF016184">
    <property type="entry name" value="PhzC_PhzF"/>
    <property type="match status" value="1"/>
</dbReference>
<dbReference type="PANTHER" id="PTHR13774:SF39">
    <property type="entry name" value="BIOSYNTHESIS PROTEIN, PUTATIVE-RELATED"/>
    <property type="match status" value="1"/>
</dbReference>
<keyword evidence="2 3" id="KW-0413">Isomerase</keyword>
<name>A0ABW1DHZ3_9DEIO</name>
<organism evidence="3 4">
    <name type="scientific">Deinococcus petrolearius</name>
    <dbReference type="NCBI Taxonomy" id="1751295"/>
    <lineage>
        <taxon>Bacteria</taxon>
        <taxon>Thermotogati</taxon>
        <taxon>Deinococcota</taxon>
        <taxon>Deinococci</taxon>
        <taxon>Deinococcales</taxon>
        <taxon>Deinococcaceae</taxon>
        <taxon>Deinococcus</taxon>
    </lineage>
</organism>
<dbReference type="GO" id="GO:0016853">
    <property type="term" value="F:isomerase activity"/>
    <property type="evidence" value="ECO:0007669"/>
    <property type="project" value="UniProtKB-KW"/>
</dbReference>
<dbReference type="Proteomes" id="UP001595979">
    <property type="component" value="Unassembled WGS sequence"/>
</dbReference>
<proteinExistence type="inferred from homology"/>
<comment type="similarity">
    <text evidence="1">Belongs to the PhzF family.</text>
</comment>
<dbReference type="Pfam" id="PF02567">
    <property type="entry name" value="PhzC-PhzF"/>
    <property type="match status" value="1"/>
</dbReference>
<accession>A0ABW1DHZ3</accession>
<dbReference type="EMBL" id="JBHSOH010000005">
    <property type="protein sequence ID" value="MFC5847757.1"/>
    <property type="molecule type" value="Genomic_DNA"/>
</dbReference>
<evidence type="ECO:0000313" key="3">
    <source>
        <dbReference type="EMBL" id="MFC5847757.1"/>
    </source>
</evidence>
<dbReference type="Gene3D" id="3.10.310.10">
    <property type="entry name" value="Diaminopimelate Epimerase, Chain A, domain 1"/>
    <property type="match status" value="2"/>
</dbReference>
<dbReference type="NCBIfam" id="TIGR00654">
    <property type="entry name" value="PhzF_family"/>
    <property type="match status" value="1"/>
</dbReference>
<dbReference type="SUPFAM" id="SSF54506">
    <property type="entry name" value="Diaminopimelate epimerase-like"/>
    <property type="match status" value="1"/>
</dbReference>